<evidence type="ECO:0000313" key="2">
    <source>
        <dbReference type="Proteomes" id="UP000016800"/>
    </source>
</evidence>
<dbReference type="AlphaFoldDB" id="S0DZP4"/>
<dbReference type="Proteomes" id="UP000016800">
    <property type="component" value="Chromosome IV"/>
</dbReference>
<sequence>MKFIQVVHNAEPEALRESKREARSYSAQVAHARAKKLRGTGKTTEIVEKTSLKTKRKHILKALSPKDQSLYQTLLPYNQMDLPTAGLHIDQPTLSPYISFLSTLTVDECFMFDHYIKIVMPYLSAHCPIARSIGRYHEYLRNNWIIISSHDTEFIRGFLLAASRHLSTVESNIEFEEIAIRYKLEHLAKLRKDVAKQPMAISPRSVSSALVLSFDEMLLGNIPMALRHIHGAASIVQAAGGPQSLGLSQFISYTLFTCVQEDRIGDWAWVLKYDKDFMKPTKG</sequence>
<gene>
    <name evidence="1" type="ORF">FFUJ_14681</name>
</gene>
<keyword evidence="2" id="KW-1185">Reference proteome</keyword>
<accession>S0DZP4</accession>
<dbReference type="RefSeq" id="XP_023429956.1">
    <property type="nucleotide sequence ID" value="XM_023576642.1"/>
</dbReference>
<organism evidence="1 2">
    <name type="scientific">Gibberella fujikuroi (strain CBS 195.34 / IMI 58289 / NRRL A-6831)</name>
    <name type="common">Bakanae and foot rot disease fungus</name>
    <name type="synonym">Fusarium fujikuroi</name>
    <dbReference type="NCBI Taxonomy" id="1279085"/>
    <lineage>
        <taxon>Eukaryota</taxon>
        <taxon>Fungi</taxon>
        <taxon>Dikarya</taxon>
        <taxon>Ascomycota</taxon>
        <taxon>Pezizomycotina</taxon>
        <taxon>Sordariomycetes</taxon>
        <taxon>Hypocreomycetidae</taxon>
        <taxon>Hypocreales</taxon>
        <taxon>Nectriaceae</taxon>
        <taxon>Fusarium</taxon>
        <taxon>Fusarium fujikuroi species complex</taxon>
    </lineage>
</organism>
<proteinExistence type="predicted"/>
<evidence type="ECO:0000313" key="1">
    <source>
        <dbReference type="EMBL" id="CCT67875.1"/>
    </source>
</evidence>
<dbReference type="STRING" id="1279085.S0DZP4"/>
<name>S0DZP4_GIBF5</name>
<dbReference type="GeneID" id="35408061"/>
<reference evidence="2" key="1">
    <citation type="journal article" date="2013" name="PLoS Pathog.">
        <title>Deciphering the cryptic genome: genome-wide analyses of the rice pathogen Fusarium fujikuroi reveal complex regulation of secondary metabolism and novel metabolites.</title>
        <authorList>
            <person name="Wiemann P."/>
            <person name="Sieber C.M."/>
            <person name="von Bargen K.W."/>
            <person name="Studt L."/>
            <person name="Niehaus E.M."/>
            <person name="Espino J.J."/>
            <person name="Huss K."/>
            <person name="Michielse C.B."/>
            <person name="Albermann S."/>
            <person name="Wagner D."/>
            <person name="Bergner S.V."/>
            <person name="Connolly L.R."/>
            <person name="Fischer A."/>
            <person name="Reuter G."/>
            <person name="Kleigrewe K."/>
            <person name="Bald T."/>
            <person name="Wingfield B.D."/>
            <person name="Ophir R."/>
            <person name="Freeman S."/>
            <person name="Hippler M."/>
            <person name="Smith K.M."/>
            <person name="Brown D.W."/>
            <person name="Proctor R.H."/>
            <person name="Munsterkotter M."/>
            <person name="Freitag M."/>
            <person name="Humpf H.U."/>
            <person name="Guldener U."/>
            <person name="Tudzynski B."/>
        </authorList>
    </citation>
    <scope>NUCLEOTIDE SEQUENCE [LARGE SCALE GENOMIC DNA]</scope>
    <source>
        <strain evidence="2">CBS 195.34 / IMI 58289 / NRRL A-6831</strain>
    </source>
</reference>
<protein>
    <submittedName>
        <fullName evidence="1">Uncharacterized protein</fullName>
    </submittedName>
</protein>
<dbReference type="EMBL" id="HF679026">
    <property type="protein sequence ID" value="CCT67875.1"/>
    <property type="molecule type" value="Genomic_DNA"/>
</dbReference>
<dbReference type="HOGENOM" id="CLU_067182_1_0_1"/>
<dbReference type="VEuPathDB" id="FungiDB:FFUJ_14681"/>